<comment type="caution">
    <text evidence="3">The sequence shown here is derived from an EMBL/GenBank/DDBJ whole genome shotgun (WGS) entry which is preliminary data.</text>
</comment>
<evidence type="ECO:0000313" key="3">
    <source>
        <dbReference type="EMBL" id="GGO57998.1"/>
    </source>
</evidence>
<evidence type="ECO:0008006" key="5">
    <source>
        <dbReference type="Google" id="ProtNLM"/>
    </source>
</evidence>
<gene>
    <name evidence="3" type="ORF">GCM10012286_76120</name>
</gene>
<evidence type="ECO:0000256" key="2">
    <source>
        <dbReference type="SAM" id="Phobius"/>
    </source>
</evidence>
<keyword evidence="2" id="KW-0812">Transmembrane</keyword>
<keyword evidence="2" id="KW-0472">Membrane</keyword>
<feature type="transmembrane region" description="Helical" evidence="2">
    <location>
        <begin position="12"/>
        <end position="34"/>
    </location>
</feature>
<keyword evidence="2" id="KW-1133">Transmembrane helix</keyword>
<sequence length="188" mass="18658">MGELIDAAVGFPGVVLSSALAVVVCFWLLVAVGAGRVDSFDEDADLGAVGLGGVPVSVAVSLLTCTGWAVSLAGTLAVARTGWTGLAHAAGDMGVLVVSVLVAWGVTRALAPALARAFRERTPGPVPRDGGGAILYACDDTGASFTDERAPEADGIGSVPEADGPRAAPDATPPAAPADDNWPHADCA</sequence>
<proteinExistence type="predicted"/>
<accession>A0ABQ2MTZ8</accession>
<organism evidence="3 4">
    <name type="scientific">Streptomyces lasiicapitis</name>
    <dbReference type="NCBI Taxonomy" id="1923961"/>
    <lineage>
        <taxon>Bacteria</taxon>
        <taxon>Bacillati</taxon>
        <taxon>Actinomycetota</taxon>
        <taxon>Actinomycetes</taxon>
        <taxon>Kitasatosporales</taxon>
        <taxon>Streptomycetaceae</taxon>
        <taxon>Streptomyces</taxon>
    </lineage>
</organism>
<feature type="transmembrane region" description="Helical" evidence="2">
    <location>
        <begin position="93"/>
        <end position="111"/>
    </location>
</feature>
<dbReference type="Proteomes" id="UP000656881">
    <property type="component" value="Unassembled WGS sequence"/>
</dbReference>
<feature type="transmembrane region" description="Helical" evidence="2">
    <location>
        <begin position="46"/>
        <end position="73"/>
    </location>
</feature>
<name>A0ABQ2MTZ8_9ACTN</name>
<protein>
    <recommendedName>
        <fullName evidence="5">Integral membrane protein</fullName>
    </recommendedName>
</protein>
<feature type="region of interest" description="Disordered" evidence="1">
    <location>
        <begin position="144"/>
        <end position="188"/>
    </location>
</feature>
<dbReference type="RefSeq" id="WP_189177354.1">
    <property type="nucleotide sequence ID" value="NZ_BMNG01000023.1"/>
</dbReference>
<evidence type="ECO:0000256" key="1">
    <source>
        <dbReference type="SAM" id="MobiDB-lite"/>
    </source>
</evidence>
<dbReference type="EMBL" id="BMNG01000023">
    <property type="protein sequence ID" value="GGO57998.1"/>
    <property type="molecule type" value="Genomic_DNA"/>
</dbReference>
<reference evidence="4" key="1">
    <citation type="journal article" date="2019" name="Int. J. Syst. Evol. Microbiol.">
        <title>The Global Catalogue of Microorganisms (GCM) 10K type strain sequencing project: providing services to taxonomists for standard genome sequencing and annotation.</title>
        <authorList>
            <consortium name="The Broad Institute Genomics Platform"/>
            <consortium name="The Broad Institute Genome Sequencing Center for Infectious Disease"/>
            <person name="Wu L."/>
            <person name="Ma J."/>
        </authorList>
    </citation>
    <scope>NUCLEOTIDE SEQUENCE [LARGE SCALE GENOMIC DNA]</scope>
    <source>
        <strain evidence="4">CGMCC 4.7349</strain>
    </source>
</reference>
<keyword evidence="4" id="KW-1185">Reference proteome</keyword>
<evidence type="ECO:0000313" key="4">
    <source>
        <dbReference type="Proteomes" id="UP000656881"/>
    </source>
</evidence>